<feature type="region of interest" description="Disordered" evidence="6">
    <location>
        <begin position="39"/>
        <end position="134"/>
    </location>
</feature>
<dbReference type="PROSITE" id="PS50011">
    <property type="entry name" value="PROTEIN_KINASE_DOM"/>
    <property type="match status" value="1"/>
</dbReference>
<evidence type="ECO:0000313" key="9">
    <source>
        <dbReference type="EMBL" id="QDV47681.1"/>
    </source>
</evidence>
<dbReference type="Pfam" id="PF00069">
    <property type="entry name" value="Pkinase"/>
    <property type="match status" value="1"/>
</dbReference>
<accession>A0A518I3J7</accession>
<evidence type="ECO:0000256" key="2">
    <source>
        <dbReference type="ARBA" id="ARBA00022741"/>
    </source>
</evidence>
<evidence type="ECO:0000256" key="1">
    <source>
        <dbReference type="ARBA" id="ARBA00022679"/>
    </source>
</evidence>
<evidence type="ECO:0000313" key="10">
    <source>
        <dbReference type="Proteomes" id="UP000319004"/>
    </source>
</evidence>
<evidence type="ECO:0000256" key="3">
    <source>
        <dbReference type="ARBA" id="ARBA00022777"/>
    </source>
</evidence>
<sequence length="881" mass="94550">MIQIACPHCSAKLQLGDPKPGRYKPTCKKCAATFLMQVSDDDPPRVRVGKPKPSTPPRSGTASRTRAAVEQTVDQTLDQNSSPAASRRASSPPPNLSPGSGGRPAATASPERDVVEDRSNDDSDEAGGAGPSRLGGYRIIRMLGRGAMGAVYQAKQVSLDRDVALKTIRTRLAENPASLARFTREAYAAAQLSHHNVVRIYDFGEEDGQLFFSMEWIRGGSLGDLVRDKGSLDPKLAATYILQAARGLQFAHRSGMVHRDVKPANLLLSEDGVVKVADLGLVKVPDQIDPESTDEGLSYSGLSHSGLQSGTQVTMQGTAIGTPAYMAPEQGADATAVDHRADIYSLGCSLFYLLAGRSPYSGTEVSEVIEQHARSPLPDLAEINSRVPEPLCQIVAKAMAKRPVERYGSLAEMIDALQSFLGIEALMGFSPSSDQADRWEAIAAAYSKTQVVRRLSGKLFVAWAAVSVLTTLVSPLFSLQAFLLGPTMFVTACIVAIVLATTTGHNAIADHTRRWFDTLSWIEIGIASFAFLILALVLVVLAAGLWIGGVVGLILGAAIGAGYHFGVTVTAAKAGKASLEDARRFVRDLRIEGADEEGLRDFLARYAGAGWQSIYEALFGYDALVQKRRRLSVDVSFVGPTGDRSLRDRWCAALDRKADQRRQAADRKKLANLEQRSLISQGVSAAEAREQSWQMASAIMETAHQTVQQSGKDEKVIADVKRKRIKAMLADARSGRYKRPRDRFAALKFAFSGVSRLLVGCLLLAVFAFAAQSVDLFGEEVLRSVRRGEFDLQTVADDVTTDALGSSTSLWSVGIAGALLCFSAFVSGWRMTPFAVVATIVILFGANLGLPGIGPAPAWIVAAAVGFVIYLPGVLYGESKS</sequence>
<keyword evidence="7" id="KW-1133">Transmembrane helix</keyword>
<feature type="binding site" evidence="5">
    <location>
        <position position="166"/>
    </location>
    <ligand>
        <name>ATP</name>
        <dbReference type="ChEBI" id="CHEBI:30616"/>
    </ligand>
</feature>
<feature type="compositionally biased region" description="Basic and acidic residues" evidence="6">
    <location>
        <begin position="110"/>
        <end position="121"/>
    </location>
</feature>
<keyword evidence="2 5" id="KW-0547">Nucleotide-binding</keyword>
<dbReference type="EC" id="2.7.11.1" evidence="9"/>
<dbReference type="PANTHER" id="PTHR43289:SF6">
    <property type="entry name" value="SERINE_THREONINE-PROTEIN KINASE NEKL-3"/>
    <property type="match status" value="1"/>
</dbReference>
<evidence type="ECO:0000256" key="6">
    <source>
        <dbReference type="SAM" id="MobiDB-lite"/>
    </source>
</evidence>
<gene>
    <name evidence="9" type="primary">stkP</name>
    <name evidence="9" type="ORF">Enr13x_75920</name>
</gene>
<feature type="transmembrane region" description="Helical" evidence="7">
    <location>
        <begin position="833"/>
        <end position="850"/>
    </location>
</feature>
<dbReference type="InterPro" id="IPR017441">
    <property type="entry name" value="Protein_kinase_ATP_BS"/>
</dbReference>
<dbReference type="KEGG" id="snep:Enr13x_75920"/>
<dbReference type="PANTHER" id="PTHR43289">
    <property type="entry name" value="MITOGEN-ACTIVATED PROTEIN KINASE KINASE KINASE 20-RELATED"/>
    <property type="match status" value="1"/>
</dbReference>
<keyword evidence="1 9" id="KW-0808">Transferase</keyword>
<keyword evidence="3 9" id="KW-0418">Kinase</keyword>
<dbReference type="Proteomes" id="UP000319004">
    <property type="component" value="Chromosome"/>
</dbReference>
<proteinExistence type="predicted"/>
<feature type="transmembrane region" description="Helical" evidence="7">
    <location>
        <begin position="746"/>
        <end position="771"/>
    </location>
</feature>
<keyword evidence="4 5" id="KW-0067">ATP-binding</keyword>
<reference evidence="9 10" key="1">
    <citation type="submission" date="2019-03" db="EMBL/GenBank/DDBJ databases">
        <title>Deep-cultivation of Planctomycetes and their phenomic and genomic characterization uncovers novel biology.</title>
        <authorList>
            <person name="Wiegand S."/>
            <person name="Jogler M."/>
            <person name="Boedeker C."/>
            <person name="Pinto D."/>
            <person name="Vollmers J."/>
            <person name="Rivas-Marin E."/>
            <person name="Kohn T."/>
            <person name="Peeters S.H."/>
            <person name="Heuer A."/>
            <person name="Rast P."/>
            <person name="Oberbeckmann S."/>
            <person name="Bunk B."/>
            <person name="Jeske O."/>
            <person name="Meyerdierks A."/>
            <person name="Storesund J.E."/>
            <person name="Kallscheuer N."/>
            <person name="Luecker S."/>
            <person name="Lage O.M."/>
            <person name="Pohl T."/>
            <person name="Merkel B.J."/>
            <person name="Hornburger P."/>
            <person name="Mueller R.-W."/>
            <person name="Bruemmer F."/>
            <person name="Labrenz M."/>
            <person name="Spormann A.M."/>
            <person name="Op den Camp H."/>
            <person name="Overmann J."/>
            <person name="Amann R."/>
            <person name="Jetten M.S.M."/>
            <person name="Mascher T."/>
            <person name="Medema M.H."/>
            <person name="Devos D.P."/>
            <person name="Kaster A.-K."/>
            <person name="Ovreas L."/>
            <person name="Rohde M."/>
            <person name="Galperin M.Y."/>
            <person name="Jogler C."/>
        </authorList>
    </citation>
    <scope>NUCLEOTIDE SEQUENCE [LARGE SCALE GENOMIC DNA]</scope>
    <source>
        <strain evidence="9 10">Enr13</strain>
    </source>
</reference>
<dbReference type="InterPro" id="IPR008271">
    <property type="entry name" value="Ser/Thr_kinase_AS"/>
</dbReference>
<dbReference type="InterPro" id="IPR011009">
    <property type="entry name" value="Kinase-like_dom_sf"/>
</dbReference>
<feature type="transmembrane region" description="Helical" evidence="7">
    <location>
        <begin position="553"/>
        <end position="574"/>
    </location>
</feature>
<dbReference type="PROSITE" id="PS00108">
    <property type="entry name" value="PROTEIN_KINASE_ST"/>
    <property type="match status" value="1"/>
</dbReference>
<keyword evidence="7" id="KW-0472">Membrane</keyword>
<keyword evidence="10" id="KW-1185">Reference proteome</keyword>
<feature type="domain" description="Protein kinase" evidence="8">
    <location>
        <begin position="137"/>
        <end position="421"/>
    </location>
</feature>
<evidence type="ECO:0000256" key="7">
    <source>
        <dbReference type="SAM" id="Phobius"/>
    </source>
</evidence>
<dbReference type="SMART" id="SM00220">
    <property type="entry name" value="S_TKc"/>
    <property type="match status" value="1"/>
</dbReference>
<dbReference type="PROSITE" id="PS00107">
    <property type="entry name" value="PROTEIN_KINASE_ATP"/>
    <property type="match status" value="1"/>
</dbReference>
<feature type="transmembrane region" description="Helical" evidence="7">
    <location>
        <begin position="808"/>
        <end position="826"/>
    </location>
</feature>
<evidence type="ECO:0000256" key="5">
    <source>
        <dbReference type="PROSITE-ProRule" id="PRU10141"/>
    </source>
</evidence>
<evidence type="ECO:0000259" key="8">
    <source>
        <dbReference type="PROSITE" id="PS50011"/>
    </source>
</evidence>
<name>A0A518I3J7_9BACT</name>
<evidence type="ECO:0000256" key="4">
    <source>
        <dbReference type="ARBA" id="ARBA00022840"/>
    </source>
</evidence>
<feature type="compositionally biased region" description="Low complexity" evidence="6">
    <location>
        <begin position="80"/>
        <end position="90"/>
    </location>
</feature>
<organism evidence="9 10">
    <name type="scientific">Stieleria neptunia</name>
    <dbReference type="NCBI Taxonomy" id="2527979"/>
    <lineage>
        <taxon>Bacteria</taxon>
        <taxon>Pseudomonadati</taxon>
        <taxon>Planctomycetota</taxon>
        <taxon>Planctomycetia</taxon>
        <taxon>Pirellulales</taxon>
        <taxon>Pirellulaceae</taxon>
        <taxon>Stieleria</taxon>
    </lineage>
</organism>
<feature type="transmembrane region" description="Helical" evidence="7">
    <location>
        <begin position="521"/>
        <end position="547"/>
    </location>
</feature>
<protein>
    <submittedName>
        <fullName evidence="9">Serine/threonine-protein kinase StkP</fullName>
        <ecNumber evidence="9">2.7.11.1</ecNumber>
    </submittedName>
</protein>
<dbReference type="CDD" id="cd14014">
    <property type="entry name" value="STKc_PknB_like"/>
    <property type="match status" value="1"/>
</dbReference>
<dbReference type="InterPro" id="IPR000719">
    <property type="entry name" value="Prot_kinase_dom"/>
</dbReference>
<dbReference type="GO" id="GO:0005524">
    <property type="term" value="F:ATP binding"/>
    <property type="evidence" value="ECO:0007669"/>
    <property type="project" value="UniProtKB-UniRule"/>
</dbReference>
<dbReference type="AlphaFoldDB" id="A0A518I3J7"/>
<feature type="transmembrane region" description="Helical" evidence="7">
    <location>
        <begin position="856"/>
        <end position="876"/>
    </location>
</feature>
<dbReference type="SUPFAM" id="SSF56112">
    <property type="entry name" value="Protein kinase-like (PK-like)"/>
    <property type="match status" value="1"/>
</dbReference>
<dbReference type="Gene3D" id="1.10.510.10">
    <property type="entry name" value="Transferase(Phosphotransferase) domain 1"/>
    <property type="match status" value="1"/>
</dbReference>
<dbReference type="GO" id="GO:0004674">
    <property type="term" value="F:protein serine/threonine kinase activity"/>
    <property type="evidence" value="ECO:0007669"/>
    <property type="project" value="UniProtKB-EC"/>
</dbReference>
<keyword evidence="7" id="KW-0812">Transmembrane</keyword>
<dbReference type="EMBL" id="CP037423">
    <property type="protein sequence ID" value="QDV47681.1"/>
    <property type="molecule type" value="Genomic_DNA"/>
</dbReference>
<dbReference type="Gene3D" id="3.30.200.20">
    <property type="entry name" value="Phosphorylase Kinase, domain 1"/>
    <property type="match status" value="1"/>
</dbReference>